<protein>
    <recommendedName>
        <fullName evidence="4">Secreted protein</fullName>
    </recommendedName>
</protein>
<feature type="chain" id="PRO_5003871780" description="Secreted protein" evidence="1">
    <location>
        <begin position="22"/>
        <end position="62"/>
    </location>
</feature>
<evidence type="ECO:0000313" key="3">
    <source>
        <dbReference type="Proteomes" id="UP000019132"/>
    </source>
</evidence>
<dbReference type="EnsemblProtists" id="PYU1_T002340">
    <property type="protein sequence ID" value="PYU1_T002340"/>
    <property type="gene ID" value="PYU1_G002337"/>
</dbReference>
<dbReference type="VEuPathDB" id="FungiDB:PYU1_G002337"/>
<dbReference type="InParanoid" id="K3WBJ9"/>
<evidence type="ECO:0000256" key="1">
    <source>
        <dbReference type="SAM" id="SignalP"/>
    </source>
</evidence>
<dbReference type="HOGENOM" id="CLU_2911271_0_0_1"/>
<keyword evidence="3" id="KW-1185">Reference proteome</keyword>
<name>K3WBJ9_GLOUD</name>
<accession>K3WBJ9</accession>
<proteinExistence type="predicted"/>
<keyword evidence="1" id="KW-0732">Signal</keyword>
<reference evidence="2" key="3">
    <citation type="submission" date="2014-11" db="UniProtKB">
        <authorList>
            <consortium name="EnsemblProtists"/>
        </authorList>
    </citation>
    <scope>IDENTIFICATION</scope>
    <source>
        <strain evidence="2">DAOM BR144</strain>
    </source>
</reference>
<feature type="signal peptide" evidence="1">
    <location>
        <begin position="1"/>
        <end position="21"/>
    </location>
</feature>
<evidence type="ECO:0008006" key="4">
    <source>
        <dbReference type="Google" id="ProtNLM"/>
    </source>
</evidence>
<organism evidence="2 3">
    <name type="scientific">Globisporangium ultimum (strain ATCC 200006 / CBS 805.95 / DAOM BR144)</name>
    <name type="common">Pythium ultimum</name>
    <dbReference type="NCBI Taxonomy" id="431595"/>
    <lineage>
        <taxon>Eukaryota</taxon>
        <taxon>Sar</taxon>
        <taxon>Stramenopiles</taxon>
        <taxon>Oomycota</taxon>
        <taxon>Peronosporomycetes</taxon>
        <taxon>Pythiales</taxon>
        <taxon>Pythiaceae</taxon>
        <taxon>Globisporangium</taxon>
    </lineage>
</organism>
<dbReference type="AlphaFoldDB" id="K3WBJ9"/>
<reference evidence="3" key="1">
    <citation type="journal article" date="2010" name="Genome Biol.">
        <title>Genome sequence of the necrotrophic plant pathogen Pythium ultimum reveals original pathogenicity mechanisms and effector repertoire.</title>
        <authorList>
            <person name="Levesque C.A."/>
            <person name="Brouwer H."/>
            <person name="Cano L."/>
            <person name="Hamilton J.P."/>
            <person name="Holt C."/>
            <person name="Huitema E."/>
            <person name="Raffaele S."/>
            <person name="Robideau G.P."/>
            <person name="Thines M."/>
            <person name="Win J."/>
            <person name="Zerillo M.M."/>
            <person name="Beakes G.W."/>
            <person name="Boore J.L."/>
            <person name="Busam D."/>
            <person name="Dumas B."/>
            <person name="Ferriera S."/>
            <person name="Fuerstenberg S.I."/>
            <person name="Gachon C.M."/>
            <person name="Gaulin E."/>
            <person name="Govers F."/>
            <person name="Grenville-Briggs L."/>
            <person name="Horner N."/>
            <person name="Hostetler J."/>
            <person name="Jiang R.H."/>
            <person name="Johnson J."/>
            <person name="Krajaejun T."/>
            <person name="Lin H."/>
            <person name="Meijer H.J."/>
            <person name="Moore B."/>
            <person name="Morris P."/>
            <person name="Phuntmart V."/>
            <person name="Puiu D."/>
            <person name="Shetty J."/>
            <person name="Stajich J.E."/>
            <person name="Tripathy S."/>
            <person name="Wawra S."/>
            <person name="van West P."/>
            <person name="Whitty B.R."/>
            <person name="Coutinho P.M."/>
            <person name="Henrissat B."/>
            <person name="Martin F."/>
            <person name="Thomas P.D."/>
            <person name="Tyler B.M."/>
            <person name="De Vries R.P."/>
            <person name="Kamoun S."/>
            <person name="Yandell M."/>
            <person name="Tisserat N."/>
            <person name="Buell C.R."/>
        </authorList>
    </citation>
    <scope>NUCLEOTIDE SEQUENCE</scope>
    <source>
        <strain evidence="3">DAOM:BR144</strain>
    </source>
</reference>
<sequence>MKGLFAVVAMTAAALVNDVAAADGAGVTIVDQSKNLTATGGTGNLAAAGSLEPFGGIGIGCG</sequence>
<dbReference type="Proteomes" id="UP000019132">
    <property type="component" value="Unassembled WGS sequence"/>
</dbReference>
<evidence type="ECO:0000313" key="2">
    <source>
        <dbReference type="EnsemblProtists" id="PYU1_T002340"/>
    </source>
</evidence>
<reference evidence="3" key="2">
    <citation type="submission" date="2010-04" db="EMBL/GenBank/DDBJ databases">
        <authorList>
            <person name="Buell R."/>
            <person name="Hamilton J."/>
            <person name="Hostetler J."/>
        </authorList>
    </citation>
    <scope>NUCLEOTIDE SEQUENCE [LARGE SCALE GENOMIC DNA]</scope>
    <source>
        <strain evidence="3">DAOM:BR144</strain>
    </source>
</reference>